<sequence>MNSFVETISPAAKNHVLARIDYFSDLTQATLQSVRKLSEVNLQFSRDWLQDSTEALRSAMLTPLAERTPADMPSTEQAAHKLQAWQQQLNQVASEFQASINQVVQQHAPQAARTATELAEAVTHKAAAQVDQQLRQSKAAGKEIIDQAHHFAQLAAQNGSMAQPASMQSAEDQGNKN</sequence>
<reference evidence="3" key="1">
    <citation type="submission" date="2021-07" db="EMBL/GenBank/DDBJ databases">
        <title>Characterization of violacein-producing bacteria and related species.</title>
        <authorList>
            <person name="Wilson H.S."/>
            <person name="De Leon M.E."/>
        </authorList>
    </citation>
    <scope>NUCLEOTIDE SEQUENCE</scope>
    <source>
        <strain evidence="3">HSC-15S17</strain>
    </source>
</reference>
<dbReference type="AlphaFoldDB" id="A0AA41L675"/>
<name>A0AA41L675_9BURK</name>
<dbReference type="Pfam" id="PF09361">
    <property type="entry name" value="Phasin_2"/>
    <property type="match status" value="1"/>
</dbReference>
<comment type="caution">
    <text evidence="3">The sequence shown here is derived from an EMBL/GenBank/DDBJ whole genome shotgun (WGS) entry which is preliminary data.</text>
</comment>
<dbReference type="RefSeq" id="WP_217943729.1">
    <property type="nucleotide sequence ID" value="NZ_JAHTGR010000010.1"/>
</dbReference>
<keyword evidence="6" id="KW-1185">Reference proteome</keyword>
<accession>A0AA41L675</accession>
<evidence type="ECO:0000259" key="2">
    <source>
        <dbReference type="Pfam" id="PF09361"/>
    </source>
</evidence>
<gene>
    <name evidence="3" type="ORF">KVP70_18920</name>
    <name evidence="4" type="ORF">L1274_003940</name>
</gene>
<dbReference type="Proteomes" id="UP001155901">
    <property type="component" value="Unassembled WGS sequence"/>
</dbReference>
<evidence type="ECO:0000313" key="5">
    <source>
        <dbReference type="Proteomes" id="UP001155901"/>
    </source>
</evidence>
<organism evidence="3 5">
    <name type="scientific">Duganella violaceipulchra</name>
    <dbReference type="NCBI Taxonomy" id="2849652"/>
    <lineage>
        <taxon>Bacteria</taxon>
        <taxon>Pseudomonadati</taxon>
        <taxon>Pseudomonadota</taxon>
        <taxon>Betaproteobacteria</taxon>
        <taxon>Burkholderiales</taxon>
        <taxon>Oxalobacteraceae</taxon>
        <taxon>Telluria group</taxon>
        <taxon>Duganella</taxon>
    </lineage>
</organism>
<proteinExistence type="predicted"/>
<evidence type="ECO:0000313" key="4">
    <source>
        <dbReference type="EMBL" id="MCP2010208.1"/>
    </source>
</evidence>
<evidence type="ECO:0000313" key="6">
    <source>
        <dbReference type="Proteomes" id="UP001162889"/>
    </source>
</evidence>
<protein>
    <submittedName>
        <fullName evidence="3">Phasin family protein</fullName>
    </submittedName>
</protein>
<dbReference type="EMBL" id="JALJZU010000007">
    <property type="protein sequence ID" value="MCP2010208.1"/>
    <property type="molecule type" value="Genomic_DNA"/>
</dbReference>
<feature type="region of interest" description="Disordered" evidence="1">
    <location>
        <begin position="155"/>
        <end position="177"/>
    </location>
</feature>
<evidence type="ECO:0000313" key="3">
    <source>
        <dbReference type="EMBL" id="MBV6323007.1"/>
    </source>
</evidence>
<dbReference type="EMBL" id="JAHTGR010000010">
    <property type="protein sequence ID" value="MBV6323007.1"/>
    <property type="molecule type" value="Genomic_DNA"/>
</dbReference>
<dbReference type="Proteomes" id="UP001162889">
    <property type="component" value="Unassembled WGS sequence"/>
</dbReference>
<feature type="domain" description="Phasin" evidence="2">
    <location>
        <begin position="20"/>
        <end position="107"/>
    </location>
</feature>
<dbReference type="InterPro" id="IPR018968">
    <property type="entry name" value="Phasin"/>
</dbReference>
<evidence type="ECO:0000256" key="1">
    <source>
        <dbReference type="SAM" id="MobiDB-lite"/>
    </source>
</evidence>
<reference evidence="4" key="2">
    <citation type="submission" date="2022-03" db="EMBL/GenBank/DDBJ databases">
        <title>Genome Encyclopedia of Bacteria and Archaea VI: Functional Genomics of Type Strains.</title>
        <authorList>
            <person name="Whitman W."/>
        </authorList>
    </citation>
    <scope>NUCLEOTIDE SEQUENCE</scope>
    <source>
        <strain evidence="4">HSC-15S17</strain>
    </source>
</reference>